<feature type="compositionally biased region" description="Acidic residues" evidence="3">
    <location>
        <begin position="181"/>
        <end position="190"/>
    </location>
</feature>
<feature type="compositionally biased region" description="Polar residues" evidence="3">
    <location>
        <begin position="162"/>
        <end position="178"/>
    </location>
</feature>
<feature type="region of interest" description="Disordered" evidence="3">
    <location>
        <begin position="101"/>
        <end position="190"/>
    </location>
</feature>
<dbReference type="InterPro" id="IPR012340">
    <property type="entry name" value="NA-bd_OB-fold"/>
</dbReference>
<gene>
    <name evidence="4" type="ORF">DSM106972_046550</name>
</gene>
<dbReference type="AlphaFoldDB" id="A0A433VEE7"/>
<dbReference type="GO" id="GO:0003697">
    <property type="term" value="F:single-stranded DNA binding"/>
    <property type="evidence" value="ECO:0007669"/>
    <property type="project" value="InterPro"/>
</dbReference>
<keyword evidence="5" id="KW-1185">Reference proteome</keyword>
<dbReference type="SUPFAM" id="SSF50249">
    <property type="entry name" value="Nucleic acid-binding proteins"/>
    <property type="match status" value="1"/>
</dbReference>
<reference evidence="4" key="2">
    <citation type="journal article" date="2019" name="Genome Biol. Evol.">
        <title>Day and night: Metabolic profiles and evolutionary relationships of six axenic non-marine cyanobacteria.</title>
        <authorList>
            <person name="Will S.E."/>
            <person name="Henke P."/>
            <person name="Boedeker C."/>
            <person name="Huang S."/>
            <person name="Brinkmann H."/>
            <person name="Rohde M."/>
            <person name="Jarek M."/>
            <person name="Friedl T."/>
            <person name="Seufert S."/>
            <person name="Schumacher M."/>
            <person name="Overmann J."/>
            <person name="Neumann-Schaal M."/>
            <person name="Petersen J."/>
        </authorList>
    </citation>
    <scope>NUCLEOTIDE SEQUENCE [LARGE SCALE GENOMIC DNA]</scope>
    <source>
        <strain evidence="4">PCC 7102</strain>
    </source>
</reference>
<keyword evidence="1 2" id="KW-0238">DNA-binding</keyword>
<dbReference type="Gene3D" id="2.40.50.140">
    <property type="entry name" value="Nucleic acid-binding proteins"/>
    <property type="match status" value="1"/>
</dbReference>
<dbReference type="RefSeq" id="WP_127083018.1">
    <property type="nucleotide sequence ID" value="NZ_RSCL01000011.1"/>
</dbReference>
<reference evidence="4" key="1">
    <citation type="submission" date="2018-12" db="EMBL/GenBank/DDBJ databases">
        <authorList>
            <person name="Will S."/>
            <person name="Neumann-Schaal M."/>
            <person name="Henke P."/>
        </authorList>
    </citation>
    <scope>NUCLEOTIDE SEQUENCE</scope>
    <source>
        <strain evidence="4">PCC 7102</strain>
    </source>
</reference>
<feature type="compositionally biased region" description="Polar residues" evidence="3">
    <location>
        <begin position="115"/>
        <end position="137"/>
    </location>
</feature>
<comment type="caution">
    <text evidence="4">The sequence shown here is derived from an EMBL/GenBank/DDBJ whole genome shotgun (WGS) entry which is preliminary data.</text>
</comment>
<name>A0A433VEE7_9CYAN</name>
<dbReference type="CDD" id="cd04496">
    <property type="entry name" value="SSB_OBF"/>
    <property type="match status" value="1"/>
</dbReference>
<evidence type="ECO:0000256" key="1">
    <source>
        <dbReference type="ARBA" id="ARBA00023125"/>
    </source>
</evidence>
<dbReference type="InterPro" id="IPR000424">
    <property type="entry name" value="Primosome_PriB/ssb"/>
</dbReference>
<accession>A0A433VEE7</accession>
<evidence type="ECO:0000256" key="2">
    <source>
        <dbReference type="PROSITE-ProRule" id="PRU00252"/>
    </source>
</evidence>
<evidence type="ECO:0000256" key="3">
    <source>
        <dbReference type="SAM" id="MobiDB-lite"/>
    </source>
</evidence>
<dbReference type="Proteomes" id="UP000271624">
    <property type="component" value="Unassembled WGS sequence"/>
</dbReference>
<protein>
    <recommendedName>
        <fullName evidence="6">Single-stranded DNA-binding protein</fullName>
    </recommendedName>
</protein>
<dbReference type="EMBL" id="RSCL01000011">
    <property type="protein sequence ID" value="RUT04427.1"/>
    <property type="molecule type" value="Genomic_DNA"/>
</dbReference>
<organism evidence="4 5">
    <name type="scientific">Dulcicalothrix desertica PCC 7102</name>
    <dbReference type="NCBI Taxonomy" id="232991"/>
    <lineage>
        <taxon>Bacteria</taxon>
        <taxon>Bacillati</taxon>
        <taxon>Cyanobacteriota</taxon>
        <taxon>Cyanophyceae</taxon>
        <taxon>Nostocales</taxon>
        <taxon>Calotrichaceae</taxon>
        <taxon>Dulcicalothrix</taxon>
    </lineage>
</organism>
<sequence length="190" mass="21180">MNNFILMAEIISEPQLRHTQDGLEISEMMVQFPASRQDDPPSMLRVVSWRDLAKEVHQNYHQGDRVLLEGRLGMNTIDRPEGFKEKRAELTLQKIHSLDGSAPMTSVPAVEKTPVATSTKTNSAPTNRPPATNNSASYDEAPARTPAKTRSNVGVMPENANEYATQPAKNYEPSTYPAQQEVDEDDEIPF</sequence>
<evidence type="ECO:0000313" key="5">
    <source>
        <dbReference type="Proteomes" id="UP000271624"/>
    </source>
</evidence>
<proteinExistence type="predicted"/>
<evidence type="ECO:0008006" key="6">
    <source>
        <dbReference type="Google" id="ProtNLM"/>
    </source>
</evidence>
<dbReference type="PROSITE" id="PS50935">
    <property type="entry name" value="SSB"/>
    <property type="match status" value="1"/>
</dbReference>
<evidence type="ECO:0000313" key="4">
    <source>
        <dbReference type="EMBL" id="RUT04427.1"/>
    </source>
</evidence>
<dbReference type="OrthoDB" id="513679at2"/>
<dbReference type="Pfam" id="PF00436">
    <property type="entry name" value="SSB"/>
    <property type="match status" value="1"/>
</dbReference>